<evidence type="ECO:0000256" key="2">
    <source>
        <dbReference type="ARBA" id="ARBA00022771"/>
    </source>
</evidence>
<reference evidence="8" key="1">
    <citation type="submission" date="2016-05" db="EMBL/GenBank/DDBJ databases">
        <authorList>
            <person name="Naeem Raeece"/>
        </authorList>
    </citation>
    <scope>NUCLEOTIDE SEQUENCE [LARGE SCALE GENOMIC DNA]</scope>
</reference>
<evidence type="ECO:0000256" key="1">
    <source>
        <dbReference type="ARBA" id="ARBA00022723"/>
    </source>
</evidence>
<proteinExistence type="predicted"/>
<sequence>MPPKKENTKKIEKEKQKIVEDKTFGLKNKNKSKSVQRYIKGVQQQVFQTKKKPDEKRKEEKEKEKLNQQKLLLNSIYQKTEKVKKINETTATYDPKKSKESQKIDIYTDIRDSKNDKENDTIDQWDINKLTEVINIRHKNVNKTDIICKYFLSAVENKQYGWFWVCPNGGDNCKYKHCLPQGYVLKKAEPAENEKEERPLEDIIEEERTQFINNGTPVTLELFKKWLSDREENKKQKKDEQKEKSERKVKTNVLSGKELFTYDPTLFVDDDNAANTNEYDDLFYDDDDQKEDTPEKKNVSNGEVTENDKREDDVPINTELFIEELVGVYTFLVQRKRTVWLYPRDGESRQLHRRIGSAGSAGLIFGRQELLNRNNPFAIAQYCCNVIKKIYHL</sequence>
<organism evidence="7 8">
    <name type="scientific">Plasmodium ovale curtisi</name>
    <dbReference type="NCBI Taxonomy" id="864141"/>
    <lineage>
        <taxon>Eukaryota</taxon>
        <taxon>Sar</taxon>
        <taxon>Alveolata</taxon>
        <taxon>Apicomplexa</taxon>
        <taxon>Aconoidasida</taxon>
        <taxon>Haemosporida</taxon>
        <taxon>Plasmodiidae</taxon>
        <taxon>Plasmodium</taxon>
        <taxon>Plasmodium (Plasmodium)</taxon>
    </lineage>
</organism>
<dbReference type="InterPro" id="IPR000571">
    <property type="entry name" value="Znf_CCCH"/>
</dbReference>
<dbReference type="PROSITE" id="PS50103">
    <property type="entry name" value="ZF_C3H1"/>
    <property type="match status" value="1"/>
</dbReference>
<dbReference type="GO" id="GO:0005829">
    <property type="term" value="C:cytosol"/>
    <property type="evidence" value="ECO:0007669"/>
    <property type="project" value="TreeGrafter"/>
</dbReference>
<dbReference type="GO" id="GO:0008270">
    <property type="term" value="F:zinc ion binding"/>
    <property type="evidence" value="ECO:0007669"/>
    <property type="project" value="UniProtKB-KW"/>
</dbReference>
<dbReference type="EMBL" id="FLQU01000664">
    <property type="protein sequence ID" value="SBS88904.1"/>
    <property type="molecule type" value="Genomic_DNA"/>
</dbReference>
<evidence type="ECO:0000256" key="4">
    <source>
        <dbReference type="PROSITE-ProRule" id="PRU00723"/>
    </source>
</evidence>
<feature type="region of interest" description="Disordered" evidence="5">
    <location>
        <begin position="278"/>
        <end position="310"/>
    </location>
</feature>
<feature type="region of interest" description="Disordered" evidence="5">
    <location>
        <begin position="43"/>
        <end position="67"/>
    </location>
</feature>
<dbReference type="PANTHER" id="PTHR12681">
    <property type="entry name" value="ZINC FINGER-CONTAINING PROTEIN P48ZNF"/>
    <property type="match status" value="1"/>
</dbReference>
<evidence type="ECO:0000256" key="3">
    <source>
        <dbReference type="ARBA" id="ARBA00022833"/>
    </source>
</evidence>
<dbReference type="GO" id="GO:0002181">
    <property type="term" value="P:cytoplasmic translation"/>
    <property type="evidence" value="ECO:0007669"/>
    <property type="project" value="TreeGrafter"/>
</dbReference>
<dbReference type="InterPro" id="IPR032378">
    <property type="entry name" value="ZC3H15/TMA46_C"/>
</dbReference>
<protein>
    <submittedName>
        <fullName evidence="7">Cytoplasmic translation machinery associated protein, putative</fullName>
    </submittedName>
</protein>
<feature type="zinc finger region" description="C3H1-type" evidence="4">
    <location>
        <begin position="142"/>
        <end position="180"/>
    </location>
</feature>
<dbReference type="PANTHER" id="PTHR12681:SF0">
    <property type="entry name" value="ZINC FINGER CCCH DOMAIN-CONTAINING PROTEIN 15"/>
    <property type="match status" value="1"/>
</dbReference>
<accession>A0A1A8WAZ0</accession>
<name>A0A1A8WAZ0_PLAOA</name>
<gene>
    <name evidence="7" type="ORF">POVCU2_0051170</name>
</gene>
<keyword evidence="1 4" id="KW-0479">Metal-binding</keyword>
<feature type="domain" description="C3H1-type" evidence="6">
    <location>
        <begin position="142"/>
        <end position="180"/>
    </location>
</feature>
<dbReference type="Gene3D" id="6.20.400.10">
    <property type="match status" value="1"/>
</dbReference>
<dbReference type="Proteomes" id="UP000078560">
    <property type="component" value="Unassembled WGS sequence"/>
</dbReference>
<dbReference type="AlphaFoldDB" id="A0A1A8WAZ0"/>
<dbReference type="Pfam" id="PF16543">
    <property type="entry name" value="DFRP_C"/>
    <property type="match status" value="1"/>
</dbReference>
<evidence type="ECO:0000313" key="8">
    <source>
        <dbReference type="Proteomes" id="UP000078560"/>
    </source>
</evidence>
<feature type="compositionally biased region" description="Acidic residues" evidence="5">
    <location>
        <begin position="278"/>
        <end position="290"/>
    </location>
</feature>
<evidence type="ECO:0000313" key="7">
    <source>
        <dbReference type="EMBL" id="SBS88904.1"/>
    </source>
</evidence>
<evidence type="ECO:0000259" key="6">
    <source>
        <dbReference type="PROSITE" id="PS50103"/>
    </source>
</evidence>
<evidence type="ECO:0000256" key="5">
    <source>
        <dbReference type="SAM" id="MobiDB-lite"/>
    </source>
</evidence>
<keyword evidence="2 4" id="KW-0863">Zinc-finger</keyword>
<dbReference type="GO" id="GO:0003729">
    <property type="term" value="F:mRNA binding"/>
    <property type="evidence" value="ECO:0007669"/>
    <property type="project" value="TreeGrafter"/>
</dbReference>
<feature type="non-terminal residue" evidence="7">
    <location>
        <position position="393"/>
    </location>
</feature>
<feature type="compositionally biased region" description="Basic and acidic residues" evidence="5">
    <location>
        <begin position="51"/>
        <end position="67"/>
    </location>
</feature>
<keyword evidence="3 4" id="KW-0862">Zinc</keyword>